<dbReference type="InterPro" id="IPR007487">
    <property type="entry name" value="ABC_transpt-TYRBP-like"/>
</dbReference>
<organism evidence="1 2">
    <name type="scientific">Pseudomonas nitroreducens</name>
    <dbReference type="NCBI Taxonomy" id="46680"/>
    <lineage>
        <taxon>Bacteria</taxon>
        <taxon>Pseudomonadati</taxon>
        <taxon>Pseudomonadota</taxon>
        <taxon>Gammaproteobacteria</taxon>
        <taxon>Pseudomonadales</taxon>
        <taxon>Pseudomonadaceae</taxon>
        <taxon>Pseudomonas</taxon>
    </lineage>
</organism>
<dbReference type="PANTHER" id="PTHR35271">
    <property type="entry name" value="ABC TRANSPORTER, SUBSTRATE-BINDING LIPOPROTEIN-RELATED"/>
    <property type="match status" value="1"/>
</dbReference>
<name>A0A7W7KKB4_PSENT</name>
<evidence type="ECO:0000313" key="1">
    <source>
        <dbReference type="EMBL" id="MBB4864400.1"/>
    </source>
</evidence>
<protein>
    <recommendedName>
        <fullName evidence="3">ABC transporter substrate-binding protein</fullName>
    </recommendedName>
</protein>
<dbReference type="PROSITE" id="PS51257">
    <property type="entry name" value="PROKAR_LIPOPROTEIN"/>
    <property type="match status" value="1"/>
</dbReference>
<dbReference type="Proteomes" id="UP000566995">
    <property type="component" value="Unassembled WGS sequence"/>
</dbReference>
<comment type="caution">
    <text evidence="1">The sequence shown here is derived from an EMBL/GenBank/DDBJ whole genome shotgun (WGS) entry which is preliminary data.</text>
</comment>
<dbReference type="EMBL" id="JACHLI010000012">
    <property type="protein sequence ID" value="MBB4864400.1"/>
    <property type="molecule type" value="Genomic_DNA"/>
</dbReference>
<evidence type="ECO:0000313" key="2">
    <source>
        <dbReference type="Proteomes" id="UP000566995"/>
    </source>
</evidence>
<evidence type="ECO:0008006" key="3">
    <source>
        <dbReference type="Google" id="ProtNLM"/>
    </source>
</evidence>
<dbReference type="AlphaFoldDB" id="A0A7W7KKB4"/>
<reference evidence="1 2" key="1">
    <citation type="submission" date="2020-08" db="EMBL/GenBank/DDBJ databases">
        <title>Functional genomics of gut bacteria from endangered species of beetles.</title>
        <authorList>
            <person name="Carlos-Shanley C."/>
        </authorList>
    </citation>
    <scope>NUCLEOTIDE SEQUENCE [LARGE SCALE GENOMIC DNA]</scope>
    <source>
        <strain evidence="1 2">S00179</strain>
    </source>
</reference>
<proteinExistence type="predicted"/>
<dbReference type="RefSeq" id="WP_184590665.1">
    <property type="nucleotide sequence ID" value="NZ_JACHLI010000012.1"/>
</dbReference>
<accession>A0A7W7KKB4</accession>
<gene>
    <name evidence="1" type="ORF">HNP46_003265</name>
</gene>
<sequence>MPARRSRMSPGNLLAALLLGLACLFALPAQARDILLVSSERSPALEDFAKALAERRPGDQVRLESPEDLPPAAALDAETRLLLLGSGALNWRLASHDAPPALTLLVSRVEARQVMGERDVPHLSLLWSDPPPARQMRLALLLTPRPQRIGVLLGPTSEFLLDELRQAAGRLGVELVSELQTRAEDGRPLRELLGRSDLLLGLDDKQLYNAQTIKGILLSAYAENRPLIGPSAAFVKAGSLASSYSDQDDWLETLDTLLDEPTEHWPRSLYPERFKVQSNRQVARSLGIDLPGDADLARRLAEGEKP</sequence>
<dbReference type="PANTHER" id="PTHR35271:SF1">
    <property type="entry name" value="ABC TRANSPORTER, SUBSTRATE-BINDING LIPOPROTEIN"/>
    <property type="match status" value="1"/>
</dbReference>
<dbReference type="Gene3D" id="3.40.50.2300">
    <property type="match status" value="1"/>
</dbReference>